<comment type="caution">
    <text evidence="7">The sequence shown here is derived from an EMBL/GenBank/DDBJ whole genome shotgun (WGS) entry which is preliminary data.</text>
</comment>
<evidence type="ECO:0000313" key="8">
    <source>
        <dbReference type="Proteomes" id="UP000245956"/>
    </source>
</evidence>
<reference evidence="7 8" key="2">
    <citation type="journal article" date="2016" name="Front. Microbiol.">
        <title>Genome and transcriptome sequences reveal the specific parasitism of the nematophagous Purpureocillium lilacinum 36-1.</title>
        <authorList>
            <person name="Xie J."/>
            <person name="Li S."/>
            <person name="Mo C."/>
            <person name="Xiao X."/>
            <person name="Peng D."/>
            <person name="Wang G."/>
            <person name="Xiao Y."/>
        </authorList>
    </citation>
    <scope>NUCLEOTIDE SEQUENCE [LARGE SCALE GENOMIC DNA]</scope>
    <source>
        <strain evidence="7 8">36-1</strain>
    </source>
</reference>
<dbReference type="Pfam" id="PF00134">
    <property type="entry name" value="Cyclin_N"/>
    <property type="match status" value="1"/>
</dbReference>
<evidence type="ECO:0000256" key="2">
    <source>
        <dbReference type="ARBA" id="ARBA00014912"/>
    </source>
</evidence>
<dbReference type="SMART" id="SM00385">
    <property type="entry name" value="CYCLIN"/>
    <property type="match status" value="1"/>
</dbReference>
<evidence type="ECO:0000313" key="9">
    <source>
        <dbReference type="Proteomes" id="UP001287286"/>
    </source>
</evidence>
<gene>
    <name evidence="7" type="ORF">PCL_11593</name>
    <name evidence="6" type="ORF">Purlil1_2843</name>
</gene>
<protein>
    <recommendedName>
        <fullName evidence="2">RNA polymerase II holoenzyme cyclin-like subunit</fullName>
    </recommendedName>
</protein>
<feature type="compositionally biased region" description="Pro residues" evidence="4">
    <location>
        <begin position="611"/>
        <end position="629"/>
    </location>
</feature>
<dbReference type="EMBL" id="LCWV01000007">
    <property type="protein sequence ID" value="PWI71499.1"/>
    <property type="molecule type" value="Genomic_DNA"/>
</dbReference>
<dbReference type="EMBL" id="JAWRVI010000007">
    <property type="protein sequence ID" value="KAK4092918.1"/>
    <property type="molecule type" value="Genomic_DNA"/>
</dbReference>
<sequence>MNAAQCEVPGSYELRRRTDPGRVSALGMRVAAETPGDGEHVPRSTVRCDWYPDLASPERNMRTDRGVQAVGVVLVFPRVTVQVAIGTAQPRQPPKRAAVTIITVGFTTPTTTSASAALALPVPQTPRWPEEPLPFMSDINPRVALDRTPTFASLRDTDTASPLGLFAYTGAMSPSTADAPTANGDAGAAPAPSSSARVGPHPGFISSSNQYSSEVKIRRMLKDNGCDPAREDNYRLQGVQLIDNVRQHLQLPVRTFDTACTYFHKFRLNFRDAEYNYQDAALASLFVACKVEDTIKKSRDILAAAYNVKNPDKTVAPDDKIFESTSKVIIGLERLILETIGFDFRTRYPQKLLVKVVRRVLCGGGGASSPSSSAAARDFFATAYAMCTDMYKTFVPIKRTTFTMVMAVVELTARMRAHGPAAADDDDADKLARESVVDRVREFAAARPKGQYSRDAVAETMLDLLDLYVQHHKATKIGALFDLNTFIDIKIRLNGDLDAAAAPRYLYHCTKCEVADANPLVPVSAMASPTVPSAPSAASTNGNGAGGGKAGVVATVAPVWPPDAVVRRTARGQDGTMRFVFDPEAARQEQDTSARYFNEEFEEHEVEVEEPVPPPPPPPQHPQQQPPSEPQRDREAAAAGGGRGGGPYRGGYRDRGGDYRRGPTVFWVGAWNGVFGGGLSRGAAAALVFSPSTVT</sequence>
<keyword evidence="3" id="KW-0195">Cyclin</keyword>
<dbReference type="InterPro" id="IPR043198">
    <property type="entry name" value="Cyclin/Ssn8"/>
</dbReference>
<organism evidence="7 8">
    <name type="scientific">Purpureocillium lilacinum</name>
    <name type="common">Paecilomyces lilacinus</name>
    <dbReference type="NCBI Taxonomy" id="33203"/>
    <lineage>
        <taxon>Eukaryota</taxon>
        <taxon>Fungi</taxon>
        <taxon>Dikarya</taxon>
        <taxon>Ascomycota</taxon>
        <taxon>Pezizomycotina</taxon>
        <taxon>Sordariomycetes</taxon>
        <taxon>Hypocreomycetidae</taxon>
        <taxon>Hypocreales</taxon>
        <taxon>Ophiocordycipitaceae</taxon>
        <taxon>Purpureocillium</taxon>
    </lineage>
</organism>
<evidence type="ECO:0000256" key="3">
    <source>
        <dbReference type="RuleBase" id="RU000383"/>
    </source>
</evidence>
<evidence type="ECO:0000256" key="4">
    <source>
        <dbReference type="SAM" id="MobiDB-lite"/>
    </source>
</evidence>
<reference evidence="6" key="3">
    <citation type="submission" date="2023-11" db="EMBL/GenBank/DDBJ databases">
        <authorList>
            <person name="Beijen E."/>
            <person name="Ohm R.A."/>
        </authorList>
    </citation>
    <scope>NUCLEOTIDE SEQUENCE</scope>
    <source>
        <strain evidence="6">CBS 150709</strain>
    </source>
</reference>
<feature type="compositionally biased region" description="Low complexity" evidence="4">
    <location>
        <begin position="177"/>
        <end position="196"/>
    </location>
</feature>
<dbReference type="InterPro" id="IPR036915">
    <property type="entry name" value="Cyclin-like_sf"/>
</dbReference>
<dbReference type="GO" id="GO:0016538">
    <property type="term" value="F:cyclin-dependent protein serine/threonine kinase regulator activity"/>
    <property type="evidence" value="ECO:0007669"/>
    <property type="project" value="InterPro"/>
</dbReference>
<dbReference type="Gene3D" id="1.10.472.10">
    <property type="entry name" value="Cyclin-like"/>
    <property type="match status" value="1"/>
</dbReference>
<comment type="similarity">
    <text evidence="1">Belongs to the cyclin family. Cyclin C subfamily.</text>
</comment>
<dbReference type="GO" id="GO:0006357">
    <property type="term" value="P:regulation of transcription by RNA polymerase II"/>
    <property type="evidence" value="ECO:0007669"/>
    <property type="project" value="InterPro"/>
</dbReference>
<feature type="compositionally biased region" description="Low complexity" evidence="4">
    <location>
        <begin position="528"/>
        <end position="542"/>
    </location>
</feature>
<dbReference type="Proteomes" id="UP000245956">
    <property type="component" value="Unassembled WGS sequence"/>
</dbReference>
<accession>A0A2U3EAG6</accession>
<evidence type="ECO:0000256" key="1">
    <source>
        <dbReference type="ARBA" id="ARBA00008638"/>
    </source>
</evidence>
<feature type="domain" description="Cyclin-like" evidence="5">
    <location>
        <begin position="240"/>
        <end position="338"/>
    </location>
</feature>
<dbReference type="InterPro" id="IPR013763">
    <property type="entry name" value="Cyclin-like_dom"/>
</dbReference>
<dbReference type="AlphaFoldDB" id="A0A2U3EAG6"/>
<reference evidence="6 9" key="4">
    <citation type="journal article" date="2024" name="Microbiol. Resour. Announc.">
        <title>Genome annotations for the ascomycete fungi Trichoderma harzianum, Trichoderma aggressivum, and Purpureocillium lilacinum.</title>
        <authorList>
            <person name="Beijen E.P.W."/>
            <person name="Ohm R.A."/>
        </authorList>
    </citation>
    <scope>NUCLEOTIDE SEQUENCE [LARGE SCALE GENOMIC DNA]</scope>
    <source>
        <strain evidence="6 9">CBS 150709</strain>
    </source>
</reference>
<feature type="region of interest" description="Disordered" evidence="4">
    <location>
        <begin position="602"/>
        <end position="655"/>
    </location>
</feature>
<dbReference type="InterPro" id="IPR006671">
    <property type="entry name" value="Cyclin_N"/>
</dbReference>
<feature type="compositionally biased region" description="Gly residues" evidence="4">
    <location>
        <begin position="639"/>
        <end position="649"/>
    </location>
</feature>
<dbReference type="PANTHER" id="PTHR10026">
    <property type="entry name" value="CYCLIN"/>
    <property type="match status" value="1"/>
</dbReference>
<name>A0A2U3EAG6_PURLI</name>
<proteinExistence type="inferred from homology"/>
<feature type="region of interest" description="Disordered" evidence="4">
    <location>
        <begin position="177"/>
        <end position="210"/>
    </location>
</feature>
<evidence type="ECO:0000313" key="6">
    <source>
        <dbReference type="EMBL" id="KAK4092918.1"/>
    </source>
</evidence>
<feature type="region of interest" description="Disordered" evidence="4">
    <location>
        <begin position="528"/>
        <end position="549"/>
    </location>
</feature>
<dbReference type="SUPFAM" id="SSF47954">
    <property type="entry name" value="Cyclin-like"/>
    <property type="match status" value="2"/>
</dbReference>
<reference evidence="7" key="1">
    <citation type="submission" date="2015-05" db="EMBL/GenBank/DDBJ databases">
        <authorList>
            <person name="Wang D.B."/>
            <person name="Wang M."/>
        </authorList>
    </citation>
    <scope>NUCLEOTIDE SEQUENCE</scope>
    <source>
        <strain evidence="7">36-1</strain>
    </source>
</reference>
<evidence type="ECO:0000313" key="7">
    <source>
        <dbReference type="EMBL" id="PWI71499.1"/>
    </source>
</evidence>
<evidence type="ECO:0000259" key="5">
    <source>
        <dbReference type="SMART" id="SM00385"/>
    </source>
</evidence>
<keyword evidence="9" id="KW-1185">Reference proteome</keyword>
<dbReference type="Proteomes" id="UP001287286">
    <property type="component" value="Unassembled WGS sequence"/>
</dbReference>